<feature type="compositionally biased region" description="Basic and acidic residues" evidence="1">
    <location>
        <begin position="50"/>
        <end position="65"/>
    </location>
</feature>
<feature type="compositionally biased region" description="Polar residues" evidence="1">
    <location>
        <begin position="149"/>
        <end position="165"/>
    </location>
</feature>
<dbReference type="Proteomes" id="UP000663861">
    <property type="component" value="Unassembled WGS sequence"/>
</dbReference>
<reference evidence="2" key="1">
    <citation type="submission" date="2021-01" db="EMBL/GenBank/DDBJ databases">
        <authorList>
            <person name="Kaushik A."/>
        </authorList>
    </citation>
    <scope>NUCLEOTIDE SEQUENCE</scope>
    <source>
        <strain evidence="2">AG4-RS23</strain>
    </source>
</reference>
<comment type="caution">
    <text evidence="2">The sequence shown here is derived from an EMBL/GenBank/DDBJ whole genome shotgun (WGS) entry which is preliminary data.</text>
</comment>
<evidence type="ECO:0000313" key="3">
    <source>
        <dbReference type="Proteomes" id="UP000663861"/>
    </source>
</evidence>
<gene>
    <name evidence="2" type="ORF">RDB_LOCUS130881</name>
</gene>
<accession>A0A8H3D720</accession>
<dbReference type="AlphaFoldDB" id="A0A8H3D720"/>
<evidence type="ECO:0000313" key="2">
    <source>
        <dbReference type="EMBL" id="CAE6506754.1"/>
    </source>
</evidence>
<organism evidence="2 3">
    <name type="scientific">Rhizoctonia solani</name>
    <dbReference type="NCBI Taxonomy" id="456999"/>
    <lineage>
        <taxon>Eukaryota</taxon>
        <taxon>Fungi</taxon>
        <taxon>Dikarya</taxon>
        <taxon>Basidiomycota</taxon>
        <taxon>Agaricomycotina</taxon>
        <taxon>Agaricomycetes</taxon>
        <taxon>Cantharellales</taxon>
        <taxon>Ceratobasidiaceae</taxon>
        <taxon>Rhizoctonia</taxon>
    </lineage>
</organism>
<feature type="region of interest" description="Disordered" evidence="1">
    <location>
        <begin position="25"/>
        <end position="65"/>
    </location>
</feature>
<dbReference type="EMBL" id="CAJMWY010003759">
    <property type="protein sequence ID" value="CAE6506754.1"/>
    <property type="molecule type" value="Genomic_DNA"/>
</dbReference>
<feature type="compositionally biased region" description="Basic and acidic residues" evidence="1">
    <location>
        <begin position="26"/>
        <end position="43"/>
    </location>
</feature>
<name>A0A8H3D720_9AGAM</name>
<protein>
    <submittedName>
        <fullName evidence="2">Uncharacterized protein</fullName>
    </submittedName>
</protein>
<feature type="compositionally biased region" description="Basic and acidic residues" evidence="1">
    <location>
        <begin position="116"/>
        <end position="144"/>
    </location>
</feature>
<feature type="region of interest" description="Disordered" evidence="1">
    <location>
        <begin position="81"/>
        <end position="183"/>
    </location>
</feature>
<proteinExistence type="predicted"/>
<evidence type="ECO:0000256" key="1">
    <source>
        <dbReference type="SAM" id="MobiDB-lite"/>
    </source>
</evidence>
<sequence length="183" mass="20147">MMDSNPTIELPCDEPLPQAFGLNIHRFGENPGPRDPKTRRGFERTPPLVDIRRERPWPGRGDGREDMLDTLEKEAISQARLYKSASRATKRSNNHVSLGDEASSAKASSSTNTWESDGHARAPSKERSIIGATERGRGPERNKYWEQTPPFSQGYNDRNTATFATGSIPPAPTHSGGEGSDSD</sequence>